<proteinExistence type="predicted"/>
<evidence type="ECO:0000256" key="1">
    <source>
        <dbReference type="SAM" id="Phobius"/>
    </source>
</evidence>
<dbReference type="EMBL" id="CP049366">
    <property type="protein sequence ID" value="QMT83510.1"/>
    <property type="molecule type" value="Genomic_DNA"/>
</dbReference>
<dbReference type="AlphaFoldDB" id="A0A7L7KUM5"/>
<protein>
    <submittedName>
        <fullName evidence="2">Uncharacterized protein</fullName>
    </submittedName>
</protein>
<dbReference type="KEGG" id="cpab:G6534_02075"/>
<evidence type="ECO:0000313" key="3">
    <source>
        <dbReference type="Proteomes" id="UP000514410"/>
    </source>
</evidence>
<name>A0A7L7KUM5_9LACO</name>
<dbReference type="Proteomes" id="UP000514410">
    <property type="component" value="Chromosome"/>
</dbReference>
<dbReference type="RefSeq" id="WP_059074080.1">
    <property type="nucleotide sequence ID" value="NZ_CP049366.1"/>
</dbReference>
<sequence length="99" mass="11731">MQTLNQSKLYYRRLTVLDVITFVMVISFLFFTKGYLISLLLIVVYPISHSKVLVSETKANSDKIWVRKMDWDHYRKDHKIGLFSQYNSQVASHINQVNF</sequence>
<evidence type="ECO:0000313" key="2">
    <source>
        <dbReference type="EMBL" id="QMT83510.1"/>
    </source>
</evidence>
<keyword evidence="1" id="KW-1133">Transmembrane helix</keyword>
<keyword evidence="3" id="KW-1185">Reference proteome</keyword>
<keyword evidence="1" id="KW-0472">Membrane</keyword>
<keyword evidence="1" id="KW-0812">Transmembrane</keyword>
<reference evidence="2 3" key="1">
    <citation type="submission" date="2020-02" db="EMBL/GenBank/DDBJ databases">
        <title>Complete Genome Sequence of Lactobacillus sp. NFFJ11 Isolated from animal feed.</title>
        <authorList>
            <person name="Jung J.Y."/>
        </authorList>
    </citation>
    <scope>NUCLEOTIDE SEQUENCE [LARGE SCALE GENOMIC DNA]</scope>
    <source>
        <strain evidence="2 3">NFFJ11</strain>
    </source>
</reference>
<gene>
    <name evidence="2" type="ORF">G6534_02075</name>
</gene>
<organism evidence="2 3">
    <name type="scientific">Companilactobacillus pabuli</name>
    <dbReference type="NCBI Taxonomy" id="2714036"/>
    <lineage>
        <taxon>Bacteria</taxon>
        <taxon>Bacillati</taxon>
        <taxon>Bacillota</taxon>
        <taxon>Bacilli</taxon>
        <taxon>Lactobacillales</taxon>
        <taxon>Lactobacillaceae</taxon>
        <taxon>Companilactobacillus</taxon>
    </lineage>
</organism>
<feature type="transmembrane region" description="Helical" evidence="1">
    <location>
        <begin position="20"/>
        <end position="45"/>
    </location>
</feature>
<accession>A0A7L7KUM5</accession>